<evidence type="ECO:0000313" key="2">
    <source>
        <dbReference type="EMBL" id="PRD41704.1"/>
    </source>
</evidence>
<evidence type="ECO:0008006" key="4">
    <source>
        <dbReference type="Google" id="ProtNLM"/>
    </source>
</evidence>
<comment type="caution">
    <text evidence="2">The sequence shown here is derived from an EMBL/GenBank/DDBJ whole genome shotgun (WGS) entry which is preliminary data.</text>
</comment>
<dbReference type="EMBL" id="PVBR01000017">
    <property type="protein sequence ID" value="PRD41704.1"/>
    <property type="molecule type" value="Genomic_DNA"/>
</dbReference>
<dbReference type="SUPFAM" id="SSF52540">
    <property type="entry name" value="P-loop containing nucleoside triphosphate hydrolases"/>
    <property type="match status" value="1"/>
</dbReference>
<dbReference type="InterPro" id="IPR027417">
    <property type="entry name" value="P-loop_NTPase"/>
</dbReference>
<protein>
    <recommendedName>
        <fullName evidence="4">Sulfotransferase family protein</fullName>
    </recommendedName>
</protein>
<keyword evidence="1" id="KW-0175">Coiled coil</keyword>
<organism evidence="2 3">
    <name type="scientific">Phyllobacterium phragmitis</name>
    <dbReference type="NCBI Taxonomy" id="2670329"/>
    <lineage>
        <taxon>Bacteria</taxon>
        <taxon>Pseudomonadati</taxon>
        <taxon>Pseudomonadota</taxon>
        <taxon>Alphaproteobacteria</taxon>
        <taxon>Hyphomicrobiales</taxon>
        <taxon>Phyllobacteriaceae</taxon>
        <taxon>Phyllobacterium</taxon>
    </lineage>
</organism>
<reference evidence="2 3" key="1">
    <citation type="submission" date="2018-02" db="EMBL/GenBank/DDBJ databases">
        <title>The draft genome of Phyllobacterium sp. 1N-3.</title>
        <authorList>
            <person name="Liu L."/>
            <person name="Li L."/>
            <person name="Zhang X."/>
            <person name="Wang T."/>
            <person name="Liang L."/>
        </authorList>
    </citation>
    <scope>NUCLEOTIDE SEQUENCE [LARGE SCALE GENOMIC DNA]</scope>
    <source>
        <strain evidence="2 3">1N-3</strain>
    </source>
</reference>
<evidence type="ECO:0000313" key="3">
    <source>
        <dbReference type="Proteomes" id="UP000239434"/>
    </source>
</evidence>
<evidence type="ECO:0000256" key="1">
    <source>
        <dbReference type="SAM" id="Coils"/>
    </source>
</evidence>
<accession>A0A2S9IME7</accession>
<dbReference type="AlphaFoldDB" id="A0A2S9IME7"/>
<gene>
    <name evidence="2" type="ORF">C5748_19765</name>
</gene>
<dbReference type="RefSeq" id="WP_105743662.1">
    <property type="nucleotide sequence ID" value="NZ_PVBR01000017.1"/>
</dbReference>
<feature type="coiled-coil region" evidence="1">
    <location>
        <begin position="347"/>
        <end position="401"/>
    </location>
</feature>
<proteinExistence type="predicted"/>
<dbReference type="Proteomes" id="UP000239434">
    <property type="component" value="Unassembled WGS sequence"/>
</dbReference>
<keyword evidence="3" id="KW-1185">Reference proteome</keyword>
<dbReference type="Gene3D" id="3.40.50.300">
    <property type="entry name" value="P-loop containing nucleotide triphosphate hydrolases"/>
    <property type="match status" value="1"/>
</dbReference>
<sequence length="508" mass="58065">MTKAAGTKSQQRVCVLVLGMHRSGTSALTRVLNLVGCDLPKTIMGSNKTNEAGHWESTPIARLNDRILQSAGSEWDDWLEFNPGWFNSPKVNGFREEAIATLDEEFNASRLFVLKDPRICRLAPFWIETLEHAGIRPLAVIPIRNPIEVAASLEQRNGFVRSYGYLLWLRHVLDAELATRGMPRYFTSYDRLLTGWPDVLKEADSALGISWPRMSGKVTTEVDIFLSEKYRHHREPPERVLENPALSTWLRHGFTIFNTWARTGERPEDFTTLDRLRGEFNGAAPAFAHLIATGQKARFDTKKLKQDLANAEEKLTDSYKLEQRCHEAERTATELAAALKGKEAAVVEEKEAAIEALRKELTAHIEKQTQEIKIHKWKTEAERAKTEREKTEAQLKAHFEVIATLTRLLSQYEKRPNRLAQIRRLPRTTFQILKAAGKHRHWANLWHRIRYAGALRRLRRSGIFDDSWYLQKNPDVSTGGINPAIHYIRFGAMEGRKPSEKVAPGQRP</sequence>
<name>A0A2S9IME7_9HYPH</name>